<keyword evidence="4" id="KW-1185">Reference proteome</keyword>
<feature type="domain" description="TcaA protein NTF2-like" evidence="2">
    <location>
        <begin position="637"/>
        <end position="750"/>
    </location>
</feature>
<dbReference type="RefSeq" id="WP_137696728.1">
    <property type="nucleotide sequence ID" value="NZ_CP061336.1"/>
</dbReference>
<evidence type="ECO:0000313" key="3">
    <source>
        <dbReference type="EMBL" id="QNU65981.1"/>
    </source>
</evidence>
<accession>A0A4U7JLC6</accession>
<dbReference type="InterPro" id="IPR037126">
    <property type="entry name" value="PdaC/RsiV-like_sf"/>
</dbReference>
<dbReference type="Pfam" id="PF11738">
    <property type="entry name" value="DUF3298"/>
    <property type="match status" value="1"/>
</dbReference>
<protein>
    <submittedName>
        <fullName evidence="3">WG repeat-containing protein</fullName>
    </submittedName>
</protein>
<sequence length="753" mass="86034">MKKTITFLLLLVIFFTSFNINTGAEEITLLPAVETTSTGDKWGYIDQTGLFVIKPTYDFATEFNDKGIAIVKNNTNNEFDYGDVYFINKSGEVVSGPFTSYTPVFTNGLAIIVTDKATSFVVDETGKVILQSKYPLDNYSENLLSFYDSSKNCYGFMDLKGKIVLPAKYYSVEPFKNGKAIVQLNADTYSVIDKNGKVLENIKSYNNYSSSEGLTVYYDEKSSKYGYKLFNGTVSIKPQYKSAEPFKDGYAIISISHGEYGQRYGLINKKGEYVVKPEYSEILYLGQGLYAVAKNFDLFSNYYAPKALMNIKGELLTDYQFNNISEFVGKYAIANQNATTLFIDKEGNIVENLPQLKGIGYMEFIGDIIKAQVDGGLIYFDNEGNIIWQKNDTVPLSNNISVSKHKYRRDYLTYIEYPEVKGMKDTAIQETVNERLKKFFLDGYEGDPVEIKSTTYDNAEYLDEEYYEDISIKYNLEKNKDLLIIEKSGYWYPIGAAHGMPSKKYLYIDTNTGAFYQLKDLFKANSKYSEKLSSIVNNQFALNKRIGDISGEISYFVDKVEVSAEQPFIIGKDSLKVYYYPYDISSYAAGFIEFEIPYGQLTSIIDTKGAFWNSFDKVILSKKINVISYGITTDTVKSIESVIDFYEKNLIEAINSNKFSKVESCLLKGSNLYNSQKKLVPYLYNKNTKEKLINYEIYAIDYDYVNQQYRAYVLEEIAIKYSGKNYVNNKYSWCYTLKADSTGNLKMTDIFKW</sequence>
<reference evidence="3 4" key="1">
    <citation type="submission" date="2020-09" db="EMBL/GenBank/DDBJ databases">
        <title>Characterization and genome sequencing of Ruminiclostridium sp. nov. MA18.</title>
        <authorList>
            <person name="Rettenmaier R."/>
            <person name="Kowollik M.-L."/>
            <person name="Liebl W."/>
            <person name="Zverlov V."/>
        </authorList>
    </citation>
    <scope>NUCLEOTIDE SEQUENCE [LARGE SCALE GENOMIC DNA]</scope>
    <source>
        <strain evidence="3 4">MA18</strain>
    </source>
</reference>
<dbReference type="Proteomes" id="UP000306409">
    <property type="component" value="Chromosome"/>
</dbReference>
<dbReference type="InterPro" id="IPR054528">
    <property type="entry name" value="TcaA_5th"/>
</dbReference>
<feature type="domain" description="DUF3298" evidence="1">
    <location>
        <begin position="519"/>
        <end position="598"/>
    </location>
</feature>
<dbReference type="Pfam" id="PF22819">
    <property type="entry name" value="TcaA_5th"/>
    <property type="match status" value="1"/>
</dbReference>
<dbReference type="Gene3D" id="3.30.565.40">
    <property type="entry name" value="Fervidobacterium nodosum Rt17-B1 like"/>
    <property type="match status" value="1"/>
</dbReference>
<evidence type="ECO:0000313" key="4">
    <source>
        <dbReference type="Proteomes" id="UP000306409"/>
    </source>
</evidence>
<organism evidence="3 4">
    <name type="scientific">Ruminiclostridium herbifermentans</name>
    <dbReference type="NCBI Taxonomy" id="2488810"/>
    <lineage>
        <taxon>Bacteria</taxon>
        <taxon>Bacillati</taxon>
        <taxon>Bacillota</taxon>
        <taxon>Clostridia</taxon>
        <taxon>Eubacteriales</taxon>
        <taxon>Oscillospiraceae</taxon>
        <taxon>Ruminiclostridium</taxon>
    </lineage>
</organism>
<dbReference type="InterPro" id="IPR032774">
    <property type="entry name" value="WG_beta_rep"/>
</dbReference>
<proteinExistence type="predicted"/>
<evidence type="ECO:0000259" key="2">
    <source>
        <dbReference type="Pfam" id="PF22819"/>
    </source>
</evidence>
<dbReference type="InterPro" id="IPR021729">
    <property type="entry name" value="DUF3298"/>
</dbReference>
<name>A0A4U7JLC6_9FIRM</name>
<dbReference type="AlphaFoldDB" id="A0A4U7JLC6"/>
<dbReference type="PANTHER" id="PTHR37841">
    <property type="entry name" value="GLR2918 PROTEIN"/>
    <property type="match status" value="1"/>
</dbReference>
<gene>
    <name evidence="3" type="ORF">EHE19_013940</name>
</gene>
<dbReference type="KEGG" id="rher:EHE19_013940"/>
<evidence type="ECO:0000259" key="1">
    <source>
        <dbReference type="Pfam" id="PF11738"/>
    </source>
</evidence>
<dbReference type="OrthoDB" id="210273at2"/>
<dbReference type="PANTHER" id="PTHR37841:SF1">
    <property type="entry name" value="DUF3298 DOMAIN-CONTAINING PROTEIN"/>
    <property type="match status" value="1"/>
</dbReference>
<dbReference type="EMBL" id="CP061336">
    <property type="protein sequence ID" value="QNU65981.1"/>
    <property type="molecule type" value="Genomic_DNA"/>
</dbReference>
<dbReference type="Gene3D" id="3.90.640.20">
    <property type="entry name" value="Heat-shock cognate protein, ATPase"/>
    <property type="match status" value="1"/>
</dbReference>
<dbReference type="Pfam" id="PF14903">
    <property type="entry name" value="WG_beta_rep"/>
    <property type="match status" value="4"/>
</dbReference>